<gene>
    <name evidence="1" type="ORF">RV045_09825</name>
</gene>
<protein>
    <submittedName>
        <fullName evidence="1">EAL domain-containing protein</fullName>
    </submittedName>
</protein>
<dbReference type="Proteomes" id="UP001364695">
    <property type="component" value="Unassembled WGS sequence"/>
</dbReference>
<keyword evidence="2" id="KW-1185">Reference proteome</keyword>
<name>A0ACC6P3D0_9BURK</name>
<dbReference type="EMBL" id="JAWDIE010000014">
    <property type="protein sequence ID" value="MEJ7138718.1"/>
    <property type="molecule type" value="Genomic_DNA"/>
</dbReference>
<sequence length="841" mass="93987">MRLKAWWQSCREPLRRTVGHSAPLAALVVTNAALAWLGFSVMDGARAFIAGESQWSRAQKDAVFYLDEYNRSGRPQDLAAFRTAIHIPVSASLAKRAMDAREPDLDAAARHFRAMNLYPPDVPRMIWLYTHFRHLSLLRPSEQLWQEVLPQLEELVALADAMEASVRQGRHTPQAIARYDQRVAALRQTMQLLATRFSARLNEATVTVENGLRIMVPLQIVLLLAAGMWASLVMIRRGYDSEKDVIETQRRWRYAVEGVNDAVWDLDVDAGVAQVSRRWFTQLGYPDPGVDFSDVLREQMVAHIHPEDSPRVLAQIERLRTGPELNAIEYEFRYRCRDGSYRWMQSRVWVISRRPGGALERLVGVNSDIHDRHEIEQRLRHIAYHDSLTGLPNRLHFARVLAQRLDAARIGGLSFAVLAIDLDRFKDVNEEHGRRVGDALLQQLIVRLTPQLAAQDVLSRVAGDEFRVLLADVDSPQRLRQRVAALMQQVESPFQIDGHAISLGMSLGSAVYPRDSHSADELLADVESALAQAKALGRGRHEDYNPVLQQMVRERRHLAADLRRAVDAGELFLVYQPIVHLASQRVHKAEVLLRWKHPQRGLISPAEFIPVAEETGLILPIGQWVLEQSVRDLAVLRAALGDTFQVSVNKSPRQFLNDARLAVPREKAALGELAGSSLCVEITESMLMEASPAVKDKFMQLRDMGVQVSLDDFGTGYSSLAYLKMFDIDYIKIDRSFVKNLAPGSSDQVLCEAMIVMAHRLGVKVIAEGVEEAQQLAVLAEAGCDYIQGFHFCPPVVLAELVDWVRRHHGVSGPVAGPAPAPLPLTSSLAALPAPLNGVAS</sequence>
<evidence type="ECO:0000313" key="2">
    <source>
        <dbReference type="Proteomes" id="UP001364695"/>
    </source>
</evidence>
<evidence type="ECO:0000313" key="1">
    <source>
        <dbReference type="EMBL" id="MEJ7138718.1"/>
    </source>
</evidence>
<reference evidence="1" key="1">
    <citation type="submission" date="2023-10" db="EMBL/GenBank/DDBJ databases">
        <title>Amphibacter perezi, gen. nov., sp. nov. a novel taxa of the family Comamonadaceae, class Betaproteobacteria isolated from the skin microbiota of Pelophylax perezi from different populations.</title>
        <authorList>
            <person name="Costa S."/>
            <person name="Proenca D.N."/>
            <person name="Lopes I."/>
            <person name="Morais P.V."/>
        </authorList>
    </citation>
    <scope>NUCLEOTIDE SEQUENCE</scope>
    <source>
        <strain evidence="1">SL12-8</strain>
    </source>
</reference>
<accession>A0ACC6P3D0</accession>
<organism evidence="1 2">
    <name type="scientific">Amphibiibacter pelophylacis</name>
    <dbReference type="NCBI Taxonomy" id="1799477"/>
    <lineage>
        <taxon>Bacteria</taxon>
        <taxon>Pseudomonadati</taxon>
        <taxon>Pseudomonadota</taxon>
        <taxon>Betaproteobacteria</taxon>
        <taxon>Burkholderiales</taxon>
        <taxon>Sphaerotilaceae</taxon>
        <taxon>Amphibiibacter</taxon>
    </lineage>
</organism>
<proteinExistence type="predicted"/>
<comment type="caution">
    <text evidence="1">The sequence shown here is derived from an EMBL/GenBank/DDBJ whole genome shotgun (WGS) entry which is preliminary data.</text>
</comment>